<protein>
    <submittedName>
        <fullName evidence="2">Uncharacterized protein</fullName>
    </submittedName>
</protein>
<evidence type="ECO:0000313" key="2">
    <source>
        <dbReference type="EMBL" id="KLU05425.1"/>
    </source>
</evidence>
<dbReference type="Proteomes" id="UP000036367">
    <property type="component" value="Unassembled WGS sequence"/>
</dbReference>
<dbReference type="AlphaFoldDB" id="A0A0J1BFV9"/>
<name>A0A0J1BFV9_RHOIS</name>
<proteinExistence type="predicted"/>
<feature type="compositionally biased region" description="Low complexity" evidence="1">
    <location>
        <begin position="119"/>
        <end position="133"/>
    </location>
</feature>
<evidence type="ECO:0000256" key="1">
    <source>
        <dbReference type="SAM" id="MobiDB-lite"/>
    </source>
</evidence>
<accession>A0A0J1BFV9</accession>
<feature type="region of interest" description="Disordered" evidence="1">
    <location>
        <begin position="115"/>
        <end position="134"/>
    </location>
</feature>
<dbReference type="EMBL" id="LECT01000019">
    <property type="protein sequence ID" value="KLU05425.1"/>
    <property type="molecule type" value="Genomic_DNA"/>
</dbReference>
<keyword evidence="3" id="KW-1185">Reference proteome</keyword>
<gene>
    <name evidence="2" type="ORF">RISK_002632</name>
</gene>
<reference evidence="2" key="1">
    <citation type="submission" date="2015-05" db="EMBL/GenBank/DDBJ databases">
        <title>Permanent draft genome of Rhodopirellula islandicus K833.</title>
        <authorList>
            <person name="Kizina J."/>
            <person name="Richter M."/>
            <person name="Glockner F.O."/>
            <person name="Harder J."/>
        </authorList>
    </citation>
    <scope>NUCLEOTIDE SEQUENCE [LARGE SCALE GENOMIC DNA]</scope>
    <source>
        <strain evidence="2">K833</strain>
    </source>
</reference>
<comment type="caution">
    <text evidence="2">The sequence shown here is derived from an EMBL/GenBank/DDBJ whole genome shotgun (WGS) entry which is preliminary data.</text>
</comment>
<organism evidence="2 3">
    <name type="scientific">Rhodopirellula islandica</name>
    <dbReference type="NCBI Taxonomy" id="595434"/>
    <lineage>
        <taxon>Bacteria</taxon>
        <taxon>Pseudomonadati</taxon>
        <taxon>Planctomycetota</taxon>
        <taxon>Planctomycetia</taxon>
        <taxon>Pirellulales</taxon>
        <taxon>Pirellulaceae</taxon>
        <taxon>Rhodopirellula</taxon>
    </lineage>
</organism>
<sequence length="342" mass="38347">MKFRCQMTTPWAKQSSVPKFNWQKGLMPLKSRRSQERIRKPIACRLETPPAFWSAQPCLPFDLMIPGCFRMATRWNQPPMNSTCSSTAVLTSTKPPSTLTQSNCFAPGKTGSLAPIQPTWTSTETQSTTMSKSNWDTSGCWNREASKPATCSRSSCVQPAAQLTTRSIHRLASLMTSTKLSWSEKATRHCKASPECRLTAATTSKQPFASTAELRSLRSSLNQSFEPTPPKPTRRAFSHNNRTRLSCTSTDNCWTWVTQKTPRSIASSILALPRTIRTTSLHPCNPIWQRTTLRPERSRSCFPLPSQRATTAWTSGKLEHQWVDHLLSQAQHSPATMTTRLS</sequence>
<evidence type="ECO:0000313" key="3">
    <source>
        <dbReference type="Proteomes" id="UP000036367"/>
    </source>
</evidence>